<sequence length="132" mass="14837">METTEMERRERDKVTPCNQRPVAASRWSTRVQRAASRSPRFRPRRGSPPPMPTNAPPPPHPITQGVEKERRRKTQLPALGVALLQEGEPCAQIIAQWLRLVLSALARPTATHTAHRSPIVGTNTAVHHNHHH</sequence>
<proteinExistence type="predicted"/>
<dbReference type="WBParaSite" id="PSAMB.scaffold196size66982.g3196.t1">
    <property type="protein sequence ID" value="PSAMB.scaffold196size66982.g3196.t1"/>
    <property type="gene ID" value="PSAMB.scaffold196size66982.g3196"/>
</dbReference>
<feature type="region of interest" description="Disordered" evidence="1">
    <location>
        <begin position="112"/>
        <end position="132"/>
    </location>
</feature>
<reference evidence="3" key="1">
    <citation type="submission" date="2022-11" db="UniProtKB">
        <authorList>
            <consortium name="WormBaseParasite"/>
        </authorList>
    </citation>
    <scope>IDENTIFICATION</scope>
</reference>
<dbReference type="Proteomes" id="UP000887566">
    <property type="component" value="Unplaced"/>
</dbReference>
<feature type="compositionally biased region" description="Basic and acidic residues" evidence="1">
    <location>
        <begin position="1"/>
        <end position="14"/>
    </location>
</feature>
<accession>A0A914VHB5</accession>
<name>A0A914VHB5_9BILA</name>
<evidence type="ECO:0000256" key="1">
    <source>
        <dbReference type="SAM" id="MobiDB-lite"/>
    </source>
</evidence>
<protein>
    <submittedName>
        <fullName evidence="3">Uncharacterized protein</fullName>
    </submittedName>
</protein>
<feature type="compositionally biased region" description="Pro residues" evidence="1">
    <location>
        <begin position="46"/>
        <end position="61"/>
    </location>
</feature>
<evidence type="ECO:0000313" key="3">
    <source>
        <dbReference type="WBParaSite" id="PSAMB.scaffold196size66982.g3196.t1"/>
    </source>
</evidence>
<feature type="region of interest" description="Disordered" evidence="1">
    <location>
        <begin position="1"/>
        <end position="71"/>
    </location>
</feature>
<evidence type="ECO:0000313" key="2">
    <source>
        <dbReference type="Proteomes" id="UP000887566"/>
    </source>
</evidence>
<organism evidence="2 3">
    <name type="scientific">Plectus sambesii</name>
    <dbReference type="NCBI Taxonomy" id="2011161"/>
    <lineage>
        <taxon>Eukaryota</taxon>
        <taxon>Metazoa</taxon>
        <taxon>Ecdysozoa</taxon>
        <taxon>Nematoda</taxon>
        <taxon>Chromadorea</taxon>
        <taxon>Plectida</taxon>
        <taxon>Plectina</taxon>
        <taxon>Plectoidea</taxon>
        <taxon>Plectidae</taxon>
        <taxon>Plectus</taxon>
    </lineage>
</organism>
<keyword evidence="2" id="KW-1185">Reference proteome</keyword>
<dbReference type="AlphaFoldDB" id="A0A914VHB5"/>